<keyword evidence="4" id="KW-1185">Reference proteome</keyword>
<gene>
    <name evidence="3" type="ORF">HINF_LOCUS36769</name>
    <name evidence="2" type="ORF">HINF_LOCUS59302</name>
</gene>
<dbReference type="EMBL" id="CATOUU010001095">
    <property type="protein sequence ID" value="CAI9971657.1"/>
    <property type="molecule type" value="Genomic_DNA"/>
</dbReference>
<comment type="caution">
    <text evidence="2">The sequence shown here is derived from an EMBL/GenBank/DDBJ whole genome shotgun (WGS) entry which is preliminary data.</text>
</comment>
<evidence type="ECO:0000313" key="3">
    <source>
        <dbReference type="EMBL" id="CAL6037192.1"/>
    </source>
</evidence>
<feature type="region of interest" description="Disordered" evidence="1">
    <location>
        <begin position="250"/>
        <end position="311"/>
    </location>
</feature>
<accession>A0AA86RER9</accession>
<evidence type="ECO:0000313" key="2">
    <source>
        <dbReference type="EMBL" id="CAI9971657.1"/>
    </source>
</evidence>
<evidence type="ECO:0000313" key="4">
    <source>
        <dbReference type="Proteomes" id="UP001642409"/>
    </source>
</evidence>
<organism evidence="2">
    <name type="scientific">Hexamita inflata</name>
    <dbReference type="NCBI Taxonomy" id="28002"/>
    <lineage>
        <taxon>Eukaryota</taxon>
        <taxon>Metamonada</taxon>
        <taxon>Diplomonadida</taxon>
        <taxon>Hexamitidae</taxon>
        <taxon>Hexamitinae</taxon>
        <taxon>Hexamita</taxon>
    </lineage>
</organism>
<dbReference type="Proteomes" id="UP001642409">
    <property type="component" value="Unassembled WGS sequence"/>
</dbReference>
<dbReference type="AlphaFoldDB" id="A0AA86RER9"/>
<sequence length="408" mass="46939">MAREIIISQNSGKPPHKPENIQKVSVSVETPHNKEAQTVMEPEKEAIPELQVVPKSADGKDEFQQPNKLEPPPFELPKAENMELCDFPKEKMHVLIDTICGHGCKTTTRKFEEIPTNPLNNVDLVQTQRECIFVSKQEIAMEMEKIQHAIKSRNLHIKCPVPNCKYSFSQVYDLMCHFQDNYKSHDIKLIPNIREMIVKELDSHNLKNQKFNHYLLCINCQCPFRDLKAAITHQQKCIFYHEIVRATDKQNTPQDNEGGEANNQSGEKRKPGRPKTSAKGNNNSKNPNTYNPPNNPSSNNNGNNDNPTIIYSSTAKSSKCSVHELSKYSNAEDELAIRERAEEIILKFVHAPPALMDDFLYIYLRTFHTTSKLSKWLRRDRVSDQVSNRRLYYVLHQPQPIWSSVITH</sequence>
<feature type="region of interest" description="Disordered" evidence="1">
    <location>
        <begin position="56"/>
        <end position="75"/>
    </location>
</feature>
<reference evidence="3 4" key="2">
    <citation type="submission" date="2024-07" db="EMBL/GenBank/DDBJ databases">
        <authorList>
            <person name="Akdeniz Z."/>
        </authorList>
    </citation>
    <scope>NUCLEOTIDE SEQUENCE [LARGE SCALE GENOMIC DNA]</scope>
</reference>
<name>A0AA86RER9_9EUKA</name>
<feature type="compositionally biased region" description="Low complexity" evidence="1">
    <location>
        <begin position="281"/>
        <end position="307"/>
    </location>
</feature>
<dbReference type="EMBL" id="CAXDID020000136">
    <property type="protein sequence ID" value="CAL6037192.1"/>
    <property type="molecule type" value="Genomic_DNA"/>
</dbReference>
<protein>
    <submittedName>
        <fullName evidence="3">Hypothetical_protein</fullName>
    </submittedName>
</protein>
<reference evidence="2" key="1">
    <citation type="submission" date="2023-06" db="EMBL/GenBank/DDBJ databases">
        <authorList>
            <person name="Kurt Z."/>
        </authorList>
    </citation>
    <scope>NUCLEOTIDE SEQUENCE</scope>
</reference>
<feature type="region of interest" description="Disordered" evidence="1">
    <location>
        <begin position="1"/>
        <end position="20"/>
    </location>
</feature>
<evidence type="ECO:0000256" key="1">
    <source>
        <dbReference type="SAM" id="MobiDB-lite"/>
    </source>
</evidence>
<feature type="compositionally biased region" description="Polar residues" evidence="1">
    <location>
        <begin position="250"/>
        <end position="265"/>
    </location>
</feature>
<proteinExistence type="predicted"/>